<dbReference type="CTD" id="26526"/>
<keyword evidence="5 6" id="KW-0472">Membrane</keyword>
<dbReference type="PIRSF" id="PIRSF002419">
    <property type="entry name" value="Tetraspanin"/>
    <property type="match status" value="1"/>
</dbReference>
<evidence type="ECO:0000256" key="1">
    <source>
        <dbReference type="ARBA" id="ARBA00004141"/>
    </source>
</evidence>
<reference evidence="8" key="1">
    <citation type="submission" date="2025-08" db="UniProtKB">
        <authorList>
            <consortium name="RefSeq"/>
        </authorList>
    </citation>
    <scope>IDENTIFICATION</scope>
</reference>
<dbReference type="InterPro" id="IPR000301">
    <property type="entry name" value="Tetraspanin_animals"/>
</dbReference>
<evidence type="ECO:0000256" key="2">
    <source>
        <dbReference type="ARBA" id="ARBA00006840"/>
    </source>
</evidence>
<gene>
    <name evidence="8" type="primary">TSPAN16</name>
</gene>
<dbReference type="Pfam" id="PF00335">
    <property type="entry name" value="Tetraspanin"/>
    <property type="match status" value="1"/>
</dbReference>
<keyword evidence="3 6" id="KW-0812">Transmembrane</keyword>
<dbReference type="InterPro" id="IPR018499">
    <property type="entry name" value="Tetraspanin/Peripherin"/>
</dbReference>
<keyword evidence="7" id="KW-1185">Reference proteome</keyword>
<comment type="similarity">
    <text evidence="2 6">Belongs to the tetraspanin (TM4SF) family.</text>
</comment>
<comment type="subcellular location">
    <subcellularLocation>
        <location evidence="1 6">Membrane</location>
        <topology evidence="1 6">Multi-pass membrane protein</topology>
    </subcellularLocation>
</comment>
<evidence type="ECO:0000256" key="6">
    <source>
        <dbReference type="RuleBase" id="RU361218"/>
    </source>
</evidence>
<accession>A0A2Y9DPN7</accession>
<dbReference type="PRINTS" id="PR00259">
    <property type="entry name" value="TMFOUR"/>
</dbReference>
<dbReference type="FunFam" id="1.10.1450.10:FF:000027">
    <property type="entry name" value="Tetraspanin"/>
    <property type="match status" value="1"/>
</dbReference>
<dbReference type="PANTHER" id="PTHR19282:SF455">
    <property type="entry name" value="TETRASPANIN-16"/>
    <property type="match status" value="1"/>
</dbReference>
<proteinExistence type="inferred from homology"/>
<dbReference type="SUPFAM" id="SSF48652">
    <property type="entry name" value="Tetraspanin"/>
    <property type="match status" value="1"/>
</dbReference>
<protein>
    <recommendedName>
        <fullName evidence="6">Tetraspanin</fullName>
    </recommendedName>
</protein>
<dbReference type="InParanoid" id="A0A2Y9DPN7"/>
<feature type="transmembrane region" description="Helical" evidence="6">
    <location>
        <begin position="215"/>
        <end position="240"/>
    </location>
</feature>
<organism evidence="7 8">
    <name type="scientific">Trichechus manatus latirostris</name>
    <name type="common">Florida manatee</name>
    <dbReference type="NCBI Taxonomy" id="127582"/>
    <lineage>
        <taxon>Eukaryota</taxon>
        <taxon>Metazoa</taxon>
        <taxon>Chordata</taxon>
        <taxon>Craniata</taxon>
        <taxon>Vertebrata</taxon>
        <taxon>Euteleostomi</taxon>
        <taxon>Mammalia</taxon>
        <taxon>Eutheria</taxon>
        <taxon>Afrotheria</taxon>
        <taxon>Sirenia</taxon>
        <taxon>Trichechidae</taxon>
        <taxon>Trichechus</taxon>
    </lineage>
</organism>
<dbReference type="KEGG" id="tmu:101341235"/>
<dbReference type="InterPro" id="IPR008952">
    <property type="entry name" value="Tetraspanin_EC2_sf"/>
</dbReference>
<evidence type="ECO:0000256" key="3">
    <source>
        <dbReference type="ARBA" id="ARBA00022692"/>
    </source>
</evidence>
<dbReference type="GeneID" id="101341235"/>
<dbReference type="OrthoDB" id="6134317at2759"/>
<feature type="transmembrane region" description="Helical" evidence="6">
    <location>
        <begin position="14"/>
        <end position="36"/>
    </location>
</feature>
<dbReference type="Proteomes" id="UP000248480">
    <property type="component" value="Unplaced"/>
</dbReference>
<sequence length="243" mass="26541">MAEMHTPYSSLKKLLFFLNGLVGMSGVLLIGLGTWVNGGSALTRVLGLSSAYLLHIGYLCLAMGCITVLLGFAGWYGATKENRGILLFCFLSLVVIVLVEITVATVILAFFPIVQDMAFEHILMTLRKNYRGYNEPDDYSTEWNSAMAKLRCCGVNNYTDFSGSSFEMTSGHTYPRSCCKSIRTAACDGRNESRDVIHQEGCFLKLMRITKIQSFTLSGGSLGAVAIQLPGILTTLLLFAKLG</sequence>
<feature type="transmembrane region" description="Helical" evidence="6">
    <location>
        <begin position="56"/>
        <end position="78"/>
    </location>
</feature>
<evidence type="ECO:0000313" key="8">
    <source>
        <dbReference type="RefSeq" id="XP_004378604.1"/>
    </source>
</evidence>
<dbReference type="PANTHER" id="PTHR19282">
    <property type="entry name" value="TETRASPANIN"/>
    <property type="match status" value="1"/>
</dbReference>
<keyword evidence="4 6" id="KW-1133">Transmembrane helix</keyword>
<name>A0A2Y9DPN7_TRIMA</name>
<dbReference type="STRING" id="127582.A0A2Y9DPN7"/>
<dbReference type="FunCoup" id="A0A2Y9DPN7">
    <property type="interactions" value="1"/>
</dbReference>
<dbReference type="Gene3D" id="1.10.1450.10">
    <property type="entry name" value="Tetraspanin"/>
    <property type="match status" value="1"/>
</dbReference>
<feature type="transmembrane region" description="Helical" evidence="6">
    <location>
        <begin position="85"/>
        <end position="114"/>
    </location>
</feature>
<evidence type="ECO:0000313" key="7">
    <source>
        <dbReference type="Proteomes" id="UP000248480"/>
    </source>
</evidence>
<dbReference type="RefSeq" id="XP_004378604.1">
    <property type="nucleotide sequence ID" value="XM_004378547.2"/>
</dbReference>
<evidence type="ECO:0000256" key="4">
    <source>
        <dbReference type="ARBA" id="ARBA00022989"/>
    </source>
</evidence>
<dbReference type="CDD" id="cd03156">
    <property type="entry name" value="uroplakin_I_like_LEL"/>
    <property type="match status" value="1"/>
</dbReference>
<dbReference type="AlphaFoldDB" id="A0A2Y9DPN7"/>
<dbReference type="GO" id="GO:0005886">
    <property type="term" value="C:plasma membrane"/>
    <property type="evidence" value="ECO:0007669"/>
    <property type="project" value="TreeGrafter"/>
</dbReference>
<evidence type="ECO:0000256" key="5">
    <source>
        <dbReference type="ARBA" id="ARBA00023136"/>
    </source>
</evidence>